<name>W9YV84_FUSOX</name>
<proteinExistence type="predicted"/>
<reference evidence="1" key="1">
    <citation type="submission" date="2012-04" db="EMBL/GenBank/DDBJ databases">
        <title>The Genome Sequence of Fusarium oxysporum melonis.</title>
        <authorList>
            <consortium name="The Broad Institute Genome Sequencing Platform"/>
            <person name="Ma L.-J."/>
            <person name="Gale L.R."/>
            <person name="Schwartz D.C."/>
            <person name="Zhou S."/>
            <person name="Corby-Kistler H."/>
            <person name="Young S.K."/>
            <person name="Zeng Q."/>
            <person name="Gargeya S."/>
            <person name="Fitzgerald M."/>
            <person name="Haas B."/>
            <person name="Abouelleil A."/>
            <person name="Alvarado L."/>
            <person name="Arachchi H.M."/>
            <person name="Berlin A."/>
            <person name="Brown A."/>
            <person name="Chapman S.B."/>
            <person name="Chen Z."/>
            <person name="Dunbar C."/>
            <person name="Freedman E."/>
            <person name="Gearin G."/>
            <person name="Goldberg J."/>
            <person name="Griggs A."/>
            <person name="Gujja S."/>
            <person name="Heiman D."/>
            <person name="Howarth C."/>
            <person name="Larson L."/>
            <person name="Lui A."/>
            <person name="MacDonald P.J.P."/>
            <person name="Montmayeur A."/>
            <person name="Murphy C."/>
            <person name="Neiman D."/>
            <person name="Pearson M."/>
            <person name="Priest M."/>
            <person name="Roberts A."/>
            <person name="Saif S."/>
            <person name="Shea T."/>
            <person name="Shenoy N."/>
            <person name="Sisk P."/>
            <person name="Stolte C."/>
            <person name="Sykes S."/>
            <person name="Wortman J."/>
            <person name="Nusbaum C."/>
            <person name="Birren B."/>
        </authorList>
    </citation>
    <scope>NUCLEOTIDE SEQUENCE</scope>
    <source>
        <strain evidence="1">26406</strain>
    </source>
</reference>
<protein>
    <submittedName>
        <fullName evidence="1">Uncharacterized protein</fullName>
    </submittedName>
</protein>
<dbReference type="Proteomes" id="UP000030703">
    <property type="component" value="Unassembled WGS sequence"/>
</dbReference>
<evidence type="ECO:0000313" key="1">
    <source>
        <dbReference type="EMBL" id="EXK23479.1"/>
    </source>
</evidence>
<organism evidence="1">
    <name type="scientific">Fusarium oxysporum f. sp. melonis 26406</name>
    <dbReference type="NCBI Taxonomy" id="1089452"/>
    <lineage>
        <taxon>Eukaryota</taxon>
        <taxon>Fungi</taxon>
        <taxon>Dikarya</taxon>
        <taxon>Ascomycota</taxon>
        <taxon>Pezizomycotina</taxon>
        <taxon>Sordariomycetes</taxon>
        <taxon>Hypocreomycetidae</taxon>
        <taxon>Hypocreales</taxon>
        <taxon>Nectriaceae</taxon>
        <taxon>Fusarium</taxon>
        <taxon>Fusarium oxysporum species complex</taxon>
    </lineage>
</organism>
<gene>
    <name evidence="1" type="ORF">FOMG_19744</name>
</gene>
<dbReference type="AlphaFoldDB" id="W9YV84"/>
<reference evidence="1" key="2">
    <citation type="submission" date="2014-02" db="EMBL/GenBank/DDBJ databases">
        <title>Annotation of the Genome Sequence of Fusarium oxysporum f. sp. melonis 26406.</title>
        <authorList>
            <consortium name="The Broad Institute Genomics Platform"/>
            <person name="Ma L.-J."/>
            <person name="Corby-Kistler H."/>
            <person name="Broz K."/>
            <person name="Gale L.R."/>
            <person name="Jonkers W."/>
            <person name="O'Donnell K."/>
            <person name="Ploetz R."/>
            <person name="Steinberg C."/>
            <person name="Schwartz D.C."/>
            <person name="VanEtten H."/>
            <person name="Zhou S."/>
            <person name="Young S.K."/>
            <person name="Zeng Q."/>
            <person name="Gargeya S."/>
            <person name="Fitzgerald M."/>
            <person name="Abouelleil A."/>
            <person name="Alvarado L."/>
            <person name="Chapman S.B."/>
            <person name="Gainer-Dewar J."/>
            <person name="Goldberg J."/>
            <person name="Griggs A."/>
            <person name="Gujja S."/>
            <person name="Hansen M."/>
            <person name="Howarth C."/>
            <person name="Imamovic A."/>
            <person name="Ireland A."/>
            <person name="Larimer J."/>
            <person name="McCowan C."/>
            <person name="Murphy C."/>
            <person name="Pearson M."/>
            <person name="Poon T.W."/>
            <person name="Priest M."/>
            <person name="Roberts A."/>
            <person name="Saif S."/>
            <person name="Shea T."/>
            <person name="Sykes S."/>
            <person name="Wortman J."/>
            <person name="Nusbaum C."/>
            <person name="Birren B."/>
        </authorList>
    </citation>
    <scope>NUCLEOTIDE SEQUENCE</scope>
    <source>
        <strain evidence="1">26406</strain>
    </source>
</reference>
<dbReference type="EMBL" id="KI980830">
    <property type="protein sequence ID" value="EXK23479.1"/>
    <property type="molecule type" value="Genomic_DNA"/>
</dbReference>
<dbReference type="VEuPathDB" id="FungiDB:FOMG_19744"/>
<dbReference type="HOGENOM" id="CLU_2740122_0_0_1"/>
<accession>W9YV84</accession>
<sequence>MSKAPKMQEIFCSASLELTISGSDSWFPCPKKQSIAKARRSGSRVDARKISRLAPLYISCHRVLSIQNGGA</sequence>